<evidence type="ECO:0000313" key="3">
    <source>
        <dbReference type="Proteomes" id="UP000464178"/>
    </source>
</evidence>
<protein>
    <submittedName>
        <fullName evidence="2">Uncharacterized protein</fullName>
    </submittedName>
</protein>
<evidence type="ECO:0000313" key="2">
    <source>
        <dbReference type="EMBL" id="VTR93577.1"/>
    </source>
</evidence>
<sequence length="95" mass="10213">MNHNRQPVKPSSLGGPSVIACEPDEPEAWYPTVPGPQGHNAGITPGYRAPDTRPVTREDVERLAAHLDAGTVAAFKALAARIAHLERQIRQKKAG</sequence>
<dbReference type="Proteomes" id="UP000464178">
    <property type="component" value="Chromosome"/>
</dbReference>
<dbReference type="KEGG" id="gms:SOIL9_41370"/>
<dbReference type="AlphaFoldDB" id="A0A6P2CYE9"/>
<dbReference type="PROSITE" id="PS51257">
    <property type="entry name" value="PROKAR_LIPOPROTEIN"/>
    <property type="match status" value="1"/>
</dbReference>
<gene>
    <name evidence="2" type="ORF">SOIL9_41370</name>
</gene>
<evidence type="ECO:0000256" key="1">
    <source>
        <dbReference type="SAM" id="MobiDB-lite"/>
    </source>
</evidence>
<reference evidence="2 3" key="1">
    <citation type="submission" date="2019-05" db="EMBL/GenBank/DDBJ databases">
        <authorList>
            <consortium name="Science for Life Laboratories"/>
        </authorList>
    </citation>
    <scope>NUCLEOTIDE SEQUENCE [LARGE SCALE GENOMIC DNA]</scope>
    <source>
        <strain evidence="2">Soil9</strain>
    </source>
</reference>
<name>A0A6P2CYE9_9BACT</name>
<proteinExistence type="predicted"/>
<feature type="region of interest" description="Disordered" evidence="1">
    <location>
        <begin position="30"/>
        <end position="53"/>
    </location>
</feature>
<accession>A0A6P2CYE9</accession>
<organism evidence="2 3">
    <name type="scientific">Gemmata massiliana</name>
    <dbReference type="NCBI Taxonomy" id="1210884"/>
    <lineage>
        <taxon>Bacteria</taxon>
        <taxon>Pseudomonadati</taxon>
        <taxon>Planctomycetota</taxon>
        <taxon>Planctomycetia</taxon>
        <taxon>Gemmatales</taxon>
        <taxon>Gemmataceae</taxon>
        <taxon>Gemmata</taxon>
    </lineage>
</organism>
<keyword evidence="3" id="KW-1185">Reference proteome</keyword>
<dbReference type="RefSeq" id="WP_162668284.1">
    <property type="nucleotide sequence ID" value="NZ_LR593886.1"/>
</dbReference>
<dbReference type="EMBL" id="LR593886">
    <property type="protein sequence ID" value="VTR93577.1"/>
    <property type="molecule type" value="Genomic_DNA"/>
</dbReference>